<sequence length="416" mass="45752">MSTDKRFSTSERALVAIGVIVPSLVLAGVAINARLNEIPPLVLPQRVMPVPNAHDTLRVAKTQEIGKQGEAETAPREGKYVQPLEDRKALLAANARAIATVRAALEQEYQQPLTYDMTQTFPEYAEDRELARMLAFASHTYADLGNYPEAARCATDAIALGVKIPRGSSLIGMLVGIACEGIGRKALADVAPKLDAATLKATLERLDRLDTRRWPLAETFEVEHLWSQKTIRDLAKMGPGELAKSLGMDPTNENRWLSWRLMLTPKRLAADNNDRYYAKLIAIVKQPYRKAVGTAREPHGSDPNSDPINEILKPAFWQTQFVVARNRTEANLLRARLTFQLTGKPDPRLTDPLGQDQPLKWKKDGGKTVFYSVGPDGDDDGGRAGVPTEPGRSSVARGRVLNIDDEGDLVDGVNTF</sequence>
<evidence type="ECO:0000313" key="2">
    <source>
        <dbReference type="EMBL" id="MBB6048692.1"/>
    </source>
</evidence>
<organism evidence="2 3">
    <name type="scientific">Armatimonas rosea</name>
    <dbReference type="NCBI Taxonomy" id="685828"/>
    <lineage>
        <taxon>Bacteria</taxon>
        <taxon>Bacillati</taxon>
        <taxon>Armatimonadota</taxon>
        <taxon>Armatimonadia</taxon>
        <taxon>Armatimonadales</taxon>
        <taxon>Armatimonadaceae</taxon>
        <taxon>Armatimonas</taxon>
    </lineage>
</organism>
<name>A0A7W9W5L3_ARMRO</name>
<proteinExistence type="predicted"/>
<feature type="region of interest" description="Disordered" evidence="1">
    <location>
        <begin position="372"/>
        <end position="394"/>
    </location>
</feature>
<keyword evidence="3" id="KW-1185">Reference proteome</keyword>
<evidence type="ECO:0000313" key="3">
    <source>
        <dbReference type="Proteomes" id="UP000520814"/>
    </source>
</evidence>
<comment type="caution">
    <text evidence="2">The sequence shown here is derived from an EMBL/GenBank/DDBJ whole genome shotgun (WGS) entry which is preliminary data.</text>
</comment>
<dbReference type="AlphaFoldDB" id="A0A7W9W5L3"/>
<dbReference type="EMBL" id="JACHGW010000001">
    <property type="protein sequence ID" value="MBB6048692.1"/>
    <property type="molecule type" value="Genomic_DNA"/>
</dbReference>
<gene>
    <name evidence="2" type="ORF">HNQ39_000454</name>
</gene>
<reference evidence="2 3" key="1">
    <citation type="submission" date="2020-08" db="EMBL/GenBank/DDBJ databases">
        <title>Genomic Encyclopedia of Type Strains, Phase IV (KMG-IV): sequencing the most valuable type-strain genomes for metagenomic binning, comparative biology and taxonomic classification.</title>
        <authorList>
            <person name="Goeker M."/>
        </authorList>
    </citation>
    <scope>NUCLEOTIDE SEQUENCE [LARGE SCALE GENOMIC DNA]</scope>
    <source>
        <strain evidence="2 3">DSM 23562</strain>
    </source>
</reference>
<evidence type="ECO:0000256" key="1">
    <source>
        <dbReference type="SAM" id="MobiDB-lite"/>
    </source>
</evidence>
<accession>A0A7W9W5L3</accession>
<dbReference type="Proteomes" id="UP000520814">
    <property type="component" value="Unassembled WGS sequence"/>
</dbReference>
<dbReference type="RefSeq" id="WP_184192327.1">
    <property type="nucleotide sequence ID" value="NZ_JACHGW010000001.1"/>
</dbReference>
<protein>
    <submittedName>
        <fullName evidence="2">Uncharacterized protein</fullName>
    </submittedName>
</protein>